<feature type="transmembrane region" description="Helical" evidence="1">
    <location>
        <begin position="6"/>
        <end position="31"/>
    </location>
</feature>
<organism evidence="2">
    <name type="scientific">marine sediment metagenome</name>
    <dbReference type="NCBI Taxonomy" id="412755"/>
    <lineage>
        <taxon>unclassified sequences</taxon>
        <taxon>metagenomes</taxon>
        <taxon>ecological metagenomes</taxon>
    </lineage>
</organism>
<keyword evidence="1" id="KW-0472">Membrane</keyword>
<comment type="caution">
    <text evidence="2">The sequence shown here is derived from an EMBL/GenBank/DDBJ whole genome shotgun (WGS) entry which is preliminary data.</text>
</comment>
<evidence type="ECO:0000256" key="1">
    <source>
        <dbReference type="SAM" id="Phobius"/>
    </source>
</evidence>
<dbReference type="AlphaFoldDB" id="X1KGT2"/>
<proteinExistence type="predicted"/>
<name>X1KGT2_9ZZZZ</name>
<keyword evidence="1" id="KW-0812">Transmembrane</keyword>
<gene>
    <name evidence="2" type="ORF">S06H3_23319</name>
</gene>
<sequence length="54" mass="5582">METTLAVLMVLGIFVGIPAVIGLAIAGVYALGGRRVVRAERYAKALGEAQVKPA</sequence>
<protein>
    <submittedName>
        <fullName evidence="2">Uncharacterized protein</fullName>
    </submittedName>
</protein>
<keyword evidence="1" id="KW-1133">Transmembrane helix</keyword>
<accession>X1KGT2</accession>
<reference evidence="2" key="1">
    <citation type="journal article" date="2014" name="Front. Microbiol.">
        <title>High frequency of phylogenetically diverse reductive dehalogenase-homologous genes in deep subseafloor sedimentary metagenomes.</title>
        <authorList>
            <person name="Kawai M."/>
            <person name="Futagami T."/>
            <person name="Toyoda A."/>
            <person name="Takaki Y."/>
            <person name="Nishi S."/>
            <person name="Hori S."/>
            <person name="Arai W."/>
            <person name="Tsubouchi T."/>
            <person name="Morono Y."/>
            <person name="Uchiyama I."/>
            <person name="Ito T."/>
            <person name="Fujiyama A."/>
            <person name="Inagaki F."/>
            <person name="Takami H."/>
        </authorList>
    </citation>
    <scope>NUCLEOTIDE SEQUENCE</scope>
    <source>
        <strain evidence="2">Expedition CK06-06</strain>
    </source>
</reference>
<dbReference type="EMBL" id="BARV01012651">
    <property type="protein sequence ID" value="GAI06247.1"/>
    <property type="molecule type" value="Genomic_DNA"/>
</dbReference>
<evidence type="ECO:0000313" key="2">
    <source>
        <dbReference type="EMBL" id="GAI06247.1"/>
    </source>
</evidence>